<dbReference type="Gene3D" id="3.30.450.20">
    <property type="entry name" value="PAS domain"/>
    <property type="match status" value="1"/>
</dbReference>
<dbReference type="InterPro" id="IPR000700">
    <property type="entry name" value="PAS-assoc_C"/>
</dbReference>
<dbReference type="Proteomes" id="UP001229955">
    <property type="component" value="Chromosome"/>
</dbReference>
<dbReference type="GO" id="GO:0005524">
    <property type="term" value="F:ATP binding"/>
    <property type="evidence" value="ECO:0007669"/>
    <property type="project" value="UniProtKB-KW"/>
</dbReference>
<keyword evidence="4" id="KW-0472">Membrane</keyword>
<dbReference type="EMBL" id="CP130612">
    <property type="protein sequence ID" value="WKW12013.1"/>
    <property type="molecule type" value="Genomic_DNA"/>
</dbReference>
<dbReference type="SMART" id="SM00388">
    <property type="entry name" value="HisKA"/>
    <property type="match status" value="1"/>
</dbReference>
<dbReference type="Gene3D" id="1.10.287.130">
    <property type="match status" value="1"/>
</dbReference>
<dbReference type="PROSITE" id="PS50109">
    <property type="entry name" value="HIS_KIN"/>
    <property type="match status" value="1"/>
</dbReference>
<evidence type="ECO:0000259" key="7">
    <source>
        <dbReference type="PROSITE" id="PS50839"/>
    </source>
</evidence>
<dbReference type="AlphaFoldDB" id="A0AA49Q7C3"/>
<feature type="domain" description="PAC" evidence="6">
    <location>
        <begin position="375"/>
        <end position="427"/>
    </location>
</feature>
<name>A0AA49Q7C3_9BACT</name>
<evidence type="ECO:0000256" key="2">
    <source>
        <dbReference type="ARBA" id="ARBA00012438"/>
    </source>
</evidence>
<keyword evidence="10" id="KW-1185">Reference proteome</keyword>
<evidence type="ECO:0000259" key="5">
    <source>
        <dbReference type="PROSITE" id="PS50109"/>
    </source>
</evidence>
<accession>A0AA49Q4K5</accession>
<dbReference type="InterPro" id="IPR000014">
    <property type="entry name" value="PAS"/>
</dbReference>
<evidence type="ECO:0000256" key="1">
    <source>
        <dbReference type="ARBA" id="ARBA00000085"/>
    </source>
</evidence>
<dbReference type="InterPro" id="IPR013655">
    <property type="entry name" value="PAS_fold_3"/>
</dbReference>
<dbReference type="SUPFAM" id="SSF47384">
    <property type="entry name" value="Homodimeric domain of signal transducing histidine kinase"/>
    <property type="match status" value="1"/>
</dbReference>
<dbReference type="InterPro" id="IPR003661">
    <property type="entry name" value="HisK_dim/P_dom"/>
</dbReference>
<dbReference type="RefSeq" id="WP_367887691.1">
    <property type="nucleotide sequence ID" value="NZ_CP130612.1"/>
</dbReference>
<evidence type="ECO:0000256" key="4">
    <source>
        <dbReference type="SAM" id="Phobius"/>
    </source>
</evidence>
<organism evidence="9 10">
    <name type="scientific">Pseudogemmatithrix spongiicola</name>
    <dbReference type="NCBI Taxonomy" id="3062599"/>
    <lineage>
        <taxon>Bacteria</taxon>
        <taxon>Pseudomonadati</taxon>
        <taxon>Gemmatimonadota</taxon>
        <taxon>Gemmatimonadia</taxon>
        <taxon>Gemmatimonadales</taxon>
        <taxon>Gemmatimonadaceae</taxon>
        <taxon>Pseudogemmatithrix</taxon>
    </lineage>
</organism>
<protein>
    <recommendedName>
        <fullName evidence="2">histidine kinase</fullName>
        <ecNumber evidence="2">2.7.13.3</ecNumber>
    </recommendedName>
</protein>
<dbReference type="SMART" id="SM00086">
    <property type="entry name" value="PAC"/>
    <property type="match status" value="1"/>
</dbReference>
<evidence type="ECO:0000313" key="10">
    <source>
        <dbReference type="Proteomes" id="UP001229955"/>
    </source>
</evidence>
<dbReference type="PANTHER" id="PTHR43065:SF42">
    <property type="entry name" value="TWO-COMPONENT SENSOR PPRA"/>
    <property type="match status" value="1"/>
</dbReference>
<dbReference type="PRINTS" id="PR00344">
    <property type="entry name" value="BCTRLSENSOR"/>
</dbReference>
<keyword evidence="9" id="KW-0547">Nucleotide-binding</keyword>
<dbReference type="InterPro" id="IPR003594">
    <property type="entry name" value="HATPase_dom"/>
</dbReference>
<dbReference type="SUPFAM" id="SSF55874">
    <property type="entry name" value="ATPase domain of HSP90 chaperone/DNA topoisomerase II/histidine kinase"/>
    <property type="match status" value="1"/>
</dbReference>
<dbReference type="Pfam" id="PF02518">
    <property type="entry name" value="HATPase_c"/>
    <property type="match status" value="1"/>
</dbReference>
<feature type="transmembrane region" description="Helical" evidence="4">
    <location>
        <begin position="265"/>
        <end position="287"/>
    </location>
</feature>
<dbReference type="GO" id="GO:0000155">
    <property type="term" value="F:phosphorelay sensor kinase activity"/>
    <property type="evidence" value="ECO:0007669"/>
    <property type="project" value="InterPro"/>
</dbReference>
<dbReference type="SMART" id="SM01079">
    <property type="entry name" value="CHASE"/>
    <property type="match status" value="1"/>
</dbReference>
<gene>
    <name evidence="8" type="ORF">Strain138_001285</name>
    <name evidence="9" type="ORF">Strain318_001285</name>
</gene>
<keyword evidence="4" id="KW-0812">Transmembrane</keyword>
<comment type="catalytic activity">
    <reaction evidence="1">
        <text>ATP + protein L-histidine = ADP + protein N-phospho-L-histidine.</text>
        <dbReference type="EC" id="2.7.13.3"/>
    </reaction>
</comment>
<dbReference type="InterPro" id="IPR005467">
    <property type="entry name" value="His_kinase_dom"/>
</dbReference>
<dbReference type="CDD" id="cd00082">
    <property type="entry name" value="HisKA"/>
    <property type="match status" value="1"/>
</dbReference>
<dbReference type="EMBL" id="CP130613">
    <property type="protein sequence ID" value="WKW14922.1"/>
    <property type="molecule type" value="Genomic_DNA"/>
</dbReference>
<dbReference type="InterPro" id="IPR035965">
    <property type="entry name" value="PAS-like_dom_sf"/>
</dbReference>
<accession>A0AA49Q7C3</accession>
<dbReference type="PANTHER" id="PTHR43065">
    <property type="entry name" value="SENSOR HISTIDINE KINASE"/>
    <property type="match status" value="1"/>
</dbReference>
<dbReference type="KEGG" id="pspc:Strain318_001285"/>
<dbReference type="Pfam" id="PF08447">
    <property type="entry name" value="PAS_3"/>
    <property type="match status" value="1"/>
</dbReference>
<dbReference type="InterPro" id="IPR006189">
    <property type="entry name" value="CHASE_dom"/>
</dbReference>
<dbReference type="InterPro" id="IPR004358">
    <property type="entry name" value="Sig_transdc_His_kin-like_C"/>
</dbReference>
<dbReference type="NCBIfam" id="TIGR00229">
    <property type="entry name" value="sensory_box"/>
    <property type="match status" value="1"/>
</dbReference>
<feature type="domain" description="CHASE" evidence="7">
    <location>
        <begin position="119"/>
        <end position="176"/>
    </location>
</feature>
<keyword evidence="4" id="KW-1133">Transmembrane helix</keyword>
<dbReference type="PROSITE" id="PS50839">
    <property type="entry name" value="CHASE"/>
    <property type="match status" value="1"/>
</dbReference>
<dbReference type="InterPro" id="IPR036097">
    <property type="entry name" value="HisK_dim/P_sf"/>
</dbReference>
<dbReference type="SUPFAM" id="SSF55785">
    <property type="entry name" value="PYP-like sensor domain (PAS domain)"/>
    <property type="match status" value="1"/>
</dbReference>
<evidence type="ECO:0000256" key="3">
    <source>
        <dbReference type="ARBA" id="ARBA00022553"/>
    </source>
</evidence>
<dbReference type="EC" id="2.7.13.3" evidence="2"/>
<keyword evidence="9" id="KW-0067">ATP-binding</keyword>
<dbReference type="PROSITE" id="PS50113">
    <property type="entry name" value="PAC"/>
    <property type="match status" value="1"/>
</dbReference>
<dbReference type="Gene3D" id="3.30.565.10">
    <property type="entry name" value="Histidine kinase-like ATPase, C-terminal domain"/>
    <property type="match status" value="1"/>
</dbReference>
<proteinExistence type="predicted"/>
<dbReference type="InterPro" id="IPR036890">
    <property type="entry name" value="HATPase_C_sf"/>
</dbReference>
<dbReference type="Gene3D" id="2.10.70.100">
    <property type="match status" value="1"/>
</dbReference>
<feature type="domain" description="Histidine kinase" evidence="5">
    <location>
        <begin position="440"/>
        <end position="666"/>
    </location>
</feature>
<keyword evidence="3" id="KW-0597">Phosphoprotein</keyword>
<reference evidence="9" key="1">
    <citation type="submission" date="2023-07" db="EMBL/GenBank/DDBJ databases">
        <authorList>
            <person name="Haufschild T."/>
            <person name="Kallscheuer N."/>
            <person name="Hammer J."/>
            <person name="Kohn T."/>
            <person name="Kabuu M."/>
            <person name="Jogler M."/>
            <person name="Wohfarth N."/>
            <person name="Heuer A."/>
            <person name="Rohde M."/>
            <person name="van Teeseling M.C.F."/>
            <person name="Jogler C."/>
        </authorList>
    </citation>
    <scope>NUCLEOTIDE SEQUENCE</scope>
    <source>
        <strain evidence="8">Strain 138</strain>
        <strain evidence="9">Strain 318</strain>
    </source>
</reference>
<evidence type="ECO:0000313" key="9">
    <source>
        <dbReference type="EMBL" id="WKW14922.1"/>
    </source>
</evidence>
<dbReference type="InterPro" id="IPR001610">
    <property type="entry name" value="PAC"/>
</dbReference>
<evidence type="ECO:0000313" key="8">
    <source>
        <dbReference type="EMBL" id="WKW12013.1"/>
    </source>
</evidence>
<evidence type="ECO:0000259" key="6">
    <source>
        <dbReference type="PROSITE" id="PS50113"/>
    </source>
</evidence>
<feature type="transmembrane region" description="Helical" evidence="4">
    <location>
        <begin position="20"/>
        <end position="41"/>
    </location>
</feature>
<sequence length="683" mass="73164">MSATAESPSARTPLTRRAPWRWGGVAMAVGLAAALAFDAWYGRHLEMEARVAVQRAMGPTAAALRTAVAHRVAQLNGLHSFVESQPSRARLDATFQTFAGGVASSTQGVRTLQLVEDGVIVATWPLAGNERALGYNLLRDSRPEVPDGVRRAMATDSIVITGPIALVQGGEGLLVRRRLTPRPGFPDLVAVILDVPSIVLEAGIPNAASGLHLEVRDRAGHWFGGDTLSADATPESIRIPVPDGDWTLRGAPVAGWAAYSAPQRLAARAAGAAVVIALALLGALFGLRQARMQDAITSRTARLGVALRAGRMGTWELDVLADRMTFDENGAAIVGRPLAEVDGPLEKFFHMIHPEDAAFVARVFLEILKSDRPEYTLEHRVLLPDGSERWVLVIGEIERGSQGQAVRAHGIISDASDRRAIEARARHMERVETIGTMAGGVAHDFNNLLTAMTSFVELARDGLGSPEPNSSLAMVRDDLEEALKVSSRAKGLTAQLLAFSRGAASEPRAADLGTTLHEMEPLLRRLLGQRITLDVQVAAGTPGVWIDPSQFTQVVLNLVVNARDAIQGRGDIAIRLRRIQSSEDRPARAPTGEWVLLQVRDSGRGMSPEVMQRVFEPYFTTKEESRGTGLGLAVVMGVVRAAGGHALVESEVGRGTAFWIFLPALDAQGRRVSPPAGTPTRTA</sequence>
<dbReference type="SMART" id="SM00387">
    <property type="entry name" value="HATPase_c"/>
    <property type="match status" value="1"/>
</dbReference>
<dbReference type="CDD" id="cd00130">
    <property type="entry name" value="PAS"/>
    <property type="match status" value="1"/>
</dbReference>